<feature type="chain" id="PRO_5046111055" evidence="2">
    <location>
        <begin position="28"/>
        <end position="222"/>
    </location>
</feature>
<dbReference type="PANTHER" id="PTHR35891:SF3">
    <property type="entry name" value="THIOL:DISULFIDE INTERCHANGE PROTEIN DSBL"/>
    <property type="match status" value="1"/>
</dbReference>
<dbReference type="PANTHER" id="PTHR35891">
    <property type="entry name" value="THIOL:DISULFIDE INTERCHANGE PROTEIN DSBA"/>
    <property type="match status" value="1"/>
</dbReference>
<organism evidence="4 5">
    <name type="scientific">Campylobacter anatolicus</name>
    <dbReference type="NCBI Taxonomy" id="2829105"/>
    <lineage>
        <taxon>Bacteria</taxon>
        <taxon>Pseudomonadati</taxon>
        <taxon>Campylobacterota</taxon>
        <taxon>Epsilonproteobacteria</taxon>
        <taxon>Campylobacterales</taxon>
        <taxon>Campylobacteraceae</taxon>
        <taxon>Campylobacter</taxon>
    </lineage>
</organism>
<evidence type="ECO:0000313" key="5">
    <source>
        <dbReference type="Proteomes" id="UP000682951"/>
    </source>
</evidence>
<dbReference type="SUPFAM" id="SSF52833">
    <property type="entry name" value="Thioredoxin-like"/>
    <property type="match status" value="1"/>
</dbReference>
<reference evidence="4 5" key="1">
    <citation type="submission" date="2021-04" db="EMBL/GenBank/DDBJ databases">
        <title>Molecular and phenotypic characterization and identification of bacterial isolates recovered from the Anatolian ground squirrels (Spermophilus xanthoprymnus) and which have the potential to form a new species in the Campylobacter genus.</title>
        <authorList>
            <person name="Aydin F."/>
            <person name="Abay S."/>
            <person name="Kayman T."/>
            <person name="Karakaya E."/>
            <person name="Mustak H.K."/>
            <person name="Mustak I.B."/>
            <person name="Bilgin N."/>
            <person name="Duzler A."/>
            <person name="Sahin O."/>
            <person name="Guran O."/>
            <person name="Saticioglu I.B."/>
        </authorList>
    </citation>
    <scope>NUCLEOTIDE SEQUENCE [LARGE SCALE GENOMIC DNA]</scope>
    <source>
        <strain evidence="5">faydin-G24</strain>
    </source>
</reference>
<dbReference type="CDD" id="cd03019">
    <property type="entry name" value="DsbA_DsbA"/>
    <property type="match status" value="1"/>
</dbReference>
<dbReference type="Pfam" id="PF13462">
    <property type="entry name" value="Thioredoxin_4"/>
    <property type="match status" value="1"/>
</dbReference>
<evidence type="ECO:0000259" key="3">
    <source>
        <dbReference type="Pfam" id="PF13462"/>
    </source>
</evidence>
<sequence length="222" mass="24836">MKNFALFSKAIKLLGAVALFGALNASAFTEGTDYVKLEKPLTNAENTLIKIFSYDCPFCYKYEKSVTPKVVEKTKDTVKFIPYHLKTKGKYGELGSQFFAYLYVKDTDAGVDLFSDKSLLKKAKMAYYKAYHDQKERWSDGKDPDAFLKTGLDATGVSKADFEAGVKDQKVQDILKLWGESYDVAKIQGVPAFVVNGKYLIYTKSISSIDGMVDLVKELAKK</sequence>
<evidence type="ECO:0000256" key="1">
    <source>
        <dbReference type="ARBA" id="ARBA00022729"/>
    </source>
</evidence>
<feature type="domain" description="Thioredoxin-like fold" evidence="3">
    <location>
        <begin position="42"/>
        <end position="214"/>
    </location>
</feature>
<name>A0ABS5HFE7_9BACT</name>
<keyword evidence="5" id="KW-1185">Reference proteome</keyword>
<dbReference type="Proteomes" id="UP000682951">
    <property type="component" value="Unassembled WGS sequence"/>
</dbReference>
<dbReference type="InterPro" id="IPR023205">
    <property type="entry name" value="DsbA/DsbL"/>
</dbReference>
<comment type="caution">
    <text evidence="4">The sequence shown here is derived from an EMBL/GenBank/DDBJ whole genome shotgun (WGS) entry which is preliminary data.</text>
</comment>
<dbReference type="Gene3D" id="3.40.30.10">
    <property type="entry name" value="Glutaredoxin"/>
    <property type="match status" value="1"/>
</dbReference>
<dbReference type="InterPro" id="IPR050824">
    <property type="entry name" value="Thiol_disulfide_DsbA"/>
</dbReference>
<evidence type="ECO:0000256" key="2">
    <source>
        <dbReference type="SAM" id="SignalP"/>
    </source>
</evidence>
<protein>
    <submittedName>
        <fullName evidence="4">Thiol:disulfide interchange protein DsbA/DsbL</fullName>
    </submittedName>
</protein>
<gene>
    <name evidence="4" type="ORF">KDD93_00125</name>
</gene>
<accession>A0ABS5HFE7</accession>
<dbReference type="EMBL" id="JAGSSW010000001">
    <property type="protein sequence ID" value="MBR8462981.1"/>
    <property type="molecule type" value="Genomic_DNA"/>
</dbReference>
<keyword evidence="1 2" id="KW-0732">Signal</keyword>
<dbReference type="InterPro" id="IPR012336">
    <property type="entry name" value="Thioredoxin-like_fold"/>
</dbReference>
<feature type="signal peptide" evidence="2">
    <location>
        <begin position="1"/>
        <end position="27"/>
    </location>
</feature>
<dbReference type="RefSeq" id="WP_212141295.1">
    <property type="nucleotide sequence ID" value="NZ_JAGSSW010000001.1"/>
</dbReference>
<dbReference type="PIRSF" id="PIRSF001488">
    <property type="entry name" value="Tdi_protein"/>
    <property type="match status" value="1"/>
</dbReference>
<evidence type="ECO:0000313" key="4">
    <source>
        <dbReference type="EMBL" id="MBR8462981.1"/>
    </source>
</evidence>
<proteinExistence type="predicted"/>
<dbReference type="InterPro" id="IPR036249">
    <property type="entry name" value="Thioredoxin-like_sf"/>
</dbReference>